<dbReference type="SUPFAM" id="SSF47954">
    <property type="entry name" value="Cyclin-like"/>
    <property type="match status" value="1"/>
</dbReference>
<evidence type="ECO:0000259" key="2">
    <source>
        <dbReference type="SMART" id="SM00385"/>
    </source>
</evidence>
<keyword evidence="1" id="KW-0195">Cyclin</keyword>
<reference evidence="3 4" key="1">
    <citation type="submission" date="2020-04" db="EMBL/GenBank/DDBJ databases">
        <authorList>
            <person name="Laetsch R D."/>
            <person name="Stevens L."/>
            <person name="Kumar S."/>
            <person name="Blaxter L. M."/>
        </authorList>
    </citation>
    <scope>NUCLEOTIDE SEQUENCE [LARGE SCALE GENOMIC DNA]</scope>
</reference>
<sequence>MTIKYSRQEPIRRRLKKRLTSGCSAAAGKLMQDEISSAQLLQTLLHREKRLYQNFPLSLAQGDGVIGWRDRNRECAWMCASARRLGLDIDASTLAIAIFDRVIVSTKVPNKYVNCVAVACLSLAKKLCEDHEEDAPVFLGRLRLEYSASELKRMELKILEVLNWDAHLPNVYRFVEVFLSQLGAASFLLPSIRFRCHMETLLCDSTIVAQFRPSVLALSLVSLLVEAINRHWQHPIGAICKNAKLVMCEVSRCRVRISNLWSRRVLPMPSTFHILAEDEPMPMPRALQPTPC</sequence>
<dbReference type="InterPro" id="IPR006671">
    <property type="entry name" value="Cyclin_N"/>
</dbReference>
<evidence type="ECO:0000256" key="1">
    <source>
        <dbReference type="RuleBase" id="RU000383"/>
    </source>
</evidence>
<evidence type="ECO:0000313" key="4">
    <source>
        <dbReference type="Proteomes" id="UP000494206"/>
    </source>
</evidence>
<name>A0A8S1EL35_9PELO</name>
<comment type="caution">
    <text evidence="3">The sequence shown here is derived from an EMBL/GenBank/DDBJ whole genome shotgun (WGS) entry which is preliminary data.</text>
</comment>
<evidence type="ECO:0000313" key="3">
    <source>
        <dbReference type="EMBL" id="CAB3401517.1"/>
    </source>
</evidence>
<dbReference type="AlphaFoldDB" id="A0A8S1EL35"/>
<proteinExistence type="inferred from homology"/>
<organism evidence="3 4">
    <name type="scientific">Caenorhabditis bovis</name>
    <dbReference type="NCBI Taxonomy" id="2654633"/>
    <lineage>
        <taxon>Eukaryota</taxon>
        <taxon>Metazoa</taxon>
        <taxon>Ecdysozoa</taxon>
        <taxon>Nematoda</taxon>
        <taxon>Chromadorea</taxon>
        <taxon>Rhabditida</taxon>
        <taxon>Rhabditina</taxon>
        <taxon>Rhabditomorpha</taxon>
        <taxon>Rhabditoidea</taxon>
        <taxon>Rhabditidae</taxon>
        <taxon>Peloderinae</taxon>
        <taxon>Caenorhabditis</taxon>
    </lineage>
</organism>
<accession>A0A8S1EL35</accession>
<protein>
    <recommendedName>
        <fullName evidence="2">Cyclin-like domain-containing protein</fullName>
    </recommendedName>
</protein>
<dbReference type="InterPro" id="IPR036915">
    <property type="entry name" value="Cyclin-like_sf"/>
</dbReference>
<dbReference type="Proteomes" id="UP000494206">
    <property type="component" value="Unassembled WGS sequence"/>
</dbReference>
<dbReference type="EMBL" id="CADEPM010000003">
    <property type="protein sequence ID" value="CAB3401517.1"/>
    <property type="molecule type" value="Genomic_DNA"/>
</dbReference>
<dbReference type="Gene3D" id="1.10.472.10">
    <property type="entry name" value="Cyclin-like"/>
    <property type="match status" value="2"/>
</dbReference>
<dbReference type="PANTHER" id="PTHR10177">
    <property type="entry name" value="CYCLINS"/>
    <property type="match status" value="1"/>
</dbReference>
<comment type="similarity">
    <text evidence="1">Belongs to the cyclin family.</text>
</comment>
<feature type="domain" description="Cyclin-like" evidence="2">
    <location>
        <begin position="76"/>
        <end position="160"/>
    </location>
</feature>
<gene>
    <name evidence="3" type="ORF">CBOVIS_LOCUS4257</name>
</gene>
<dbReference type="InterPro" id="IPR013763">
    <property type="entry name" value="Cyclin-like_dom"/>
</dbReference>
<dbReference type="Pfam" id="PF00134">
    <property type="entry name" value="Cyclin_N"/>
    <property type="match status" value="1"/>
</dbReference>
<dbReference type="SMART" id="SM00385">
    <property type="entry name" value="CYCLIN"/>
    <property type="match status" value="1"/>
</dbReference>
<dbReference type="InterPro" id="IPR039361">
    <property type="entry name" value="Cyclin"/>
</dbReference>
<dbReference type="OrthoDB" id="769138at2759"/>
<keyword evidence="4" id="KW-1185">Reference proteome</keyword>